<dbReference type="PANTHER" id="PTHR20968:SF2">
    <property type="entry name" value="INSULIN-LIKE PEPTIDE INSL5"/>
    <property type="match status" value="1"/>
</dbReference>
<evidence type="ECO:0000256" key="4">
    <source>
        <dbReference type="ARBA" id="ARBA00022525"/>
    </source>
</evidence>
<evidence type="ECO:0000256" key="3">
    <source>
        <dbReference type="ARBA" id="ARBA00011207"/>
    </source>
</evidence>
<feature type="domain" description="Insulin-like" evidence="10">
    <location>
        <begin position="26"/>
        <end position="131"/>
    </location>
</feature>
<dbReference type="PROSITE" id="PS00262">
    <property type="entry name" value="INSULIN"/>
    <property type="match status" value="1"/>
</dbReference>
<keyword evidence="4 7" id="KW-0964">Secreted</keyword>
<dbReference type="GO" id="GO:0005576">
    <property type="term" value="C:extracellular region"/>
    <property type="evidence" value="ECO:0007669"/>
    <property type="project" value="UniProtKB-SubCell"/>
</dbReference>
<dbReference type="OMA" id="FFSEPDM"/>
<dbReference type="STRING" id="13616.ENSMODP00000055239"/>
<evidence type="ECO:0000256" key="2">
    <source>
        <dbReference type="ARBA" id="ARBA00009034"/>
    </source>
</evidence>
<feature type="region of interest" description="Disordered" evidence="8">
    <location>
        <begin position="65"/>
        <end position="108"/>
    </location>
</feature>
<dbReference type="CTD" id="10022"/>
<keyword evidence="12" id="KW-1185">Reference proteome</keyword>
<evidence type="ECO:0000313" key="12">
    <source>
        <dbReference type="Proteomes" id="UP000002280"/>
    </source>
</evidence>
<dbReference type="SUPFAM" id="SSF56994">
    <property type="entry name" value="Insulin-like"/>
    <property type="match status" value="1"/>
</dbReference>
<evidence type="ECO:0000313" key="11">
    <source>
        <dbReference type="Ensembl" id="ENSMODP00000055239.1"/>
    </source>
</evidence>
<dbReference type="CDD" id="cd04365">
    <property type="entry name" value="IlGF_relaxin_like"/>
    <property type="match status" value="1"/>
</dbReference>
<dbReference type="AlphaFoldDB" id="A0A5F8H6Q0"/>
<evidence type="ECO:0000256" key="5">
    <source>
        <dbReference type="ARBA" id="ARBA00022702"/>
    </source>
</evidence>
<protein>
    <submittedName>
        <fullName evidence="11">Insulin like 5</fullName>
    </submittedName>
</protein>
<dbReference type="InterPro" id="IPR036438">
    <property type="entry name" value="Insulin-like_sf"/>
</dbReference>
<dbReference type="Pfam" id="PF00049">
    <property type="entry name" value="Insulin"/>
    <property type="match status" value="1"/>
</dbReference>
<dbReference type="GeneID" id="103103525"/>
<comment type="subunit">
    <text evidence="3">Heterodimer of a B chain and an A chain linked by two disulfide bonds.</text>
</comment>
<comment type="similarity">
    <text evidence="2 7">Belongs to the insulin family.</text>
</comment>
<sequence length="131" mass="14352">MKGSVWAFFLLSALVAISGGSGKEVLKICGRDFIRAVVYVCGGSRWKKDLQEAFEDKVEGTKFFDVPNQNGASEDLTDDSLLYPESPDDKIPSRNHHPVGTGRQKKEDLSSSLSIFCCEVGCTTKDLSKLC</sequence>
<organism evidence="11 12">
    <name type="scientific">Monodelphis domestica</name>
    <name type="common">Gray short-tailed opossum</name>
    <dbReference type="NCBI Taxonomy" id="13616"/>
    <lineage>
        <taxon>Eukaryota</taxon>
        <taxon>Metazoa</taxon>
        <taxon>Chordata</taxon>
        <taxon>Craniata</taxon>
        <taxon>Vertebrata</taxon>
        <taxon>Euteleostomi</taxon>
        <taxon>Mammalia</taxon>
        <taxon>Metatheria</taxon>
        <taxon>Didelphimorphia</taxon>
        <taxon>Didelphidae</taxon>
        <taxon>Monodelphis</taxon>
    </lineage>
</organism>
<dbReference type="InterPro" id="IPR022353">
    <property type="entry name" value="Insulin_CS"/>
</dbReference>
<evidence type="ECO:0000256" key="8">
    <source>
        <dbReference type="SAM" id="MobiDB-lite"/>
    </source>
</evidence>
<evidence type="ECO:0000256" key="6">
    <source>
        <dbReference type="ARBA" id="ARBA00023157"/>
    </source>
</evidence>
<evidence type="ECO:0000259" key="10">
    <source>
        <dbReference type="SMART" id="SM00078"/>
    </source>
</evidence>
<dbReference type="GO" id="GO:0001664">
    <property type="term" value="F:G protein-coupled receptor binding"/>
    <property type="evidence" value="ECO:0000318"/>
    <property type="project" value="GO_Central"/>
</dbReference>
<dbReference type="GO" id="GO:0005179">
    <property type="term" value="F:hormone activity"/>
    <property type="evidence" value="ECO:0007669"/>
    <property type="project" value="UniProtKB-KW"/>
</dbReference>
<feature type="signal peptide" evidence="9">
    <location>
        <begin position="1"/>
        <end position="22"/>
    </location>
</feature>
<dbReference type="PANTHER" id="PTHR20968">
    <property type="entry name" value="ILGF DOMAIN-CONTAINING PROTEIN"/>
    <property type="match status" value="1"/>
</dbReference>
<dbReference type="InterPro" id="IPR016179">
    <property type="entry name" value="Insulin-like"/>
</dbReference>
<accession>A0A5F8H6Q0</accession>
<dbReference type="RefSeq" id="XP_007480496.1">
    <property type="nucleotide sequence ID" value="XM_007480434.3"/>
</dbReference>
<comment type="subcellular location">
    <subcellularLocation>
        <location evidence="1 7">Secreted</location>
    </subcellularLocation>
</comment>
<reference evidence="11" key="3">
    <citation type="submission" date="2025-09" db="UniProtKB">
        <authorList>
            <consortium name="Ensembl"/>
        </authorList>
    </citation>
    <scope>IDENTIFICATION</scope>
</reference>
<dbReference type="InterPro" id="IPR051777">
    <property type="entry name" value="Insulin-like_neuro_ligands"/>
</dbReference>
<reference evidence="11" key="2">
    <citation type="submission" date="2025-08" db="UniProtKB">
        <authorList>
            <consortium name="Ensembl"/>
        </authorList>
    </citation>
    <scope>IDENTIFICATION</scope>
</reference>
<dbReference type="OrthoDB" id="9443437at2759"/>
<dbReference type="FunCoup" id="A0A5F8H6Q0">
    <property type="interactions" value="20"/>
</dbReference>
<evidence type="ECO:0000256" key="1">
    <source>
        <dbReference type="ARBA" id="ARBA00004613"/>
    </source>
</evidence>
<dbReference type="Proteomes" id="UP000002280">
    <property type="component" value="Chromosome 2"/>
</dbReference>
<dbReference type="GO" id="GO:2000253">
    <property type="term" value="P:positive regulation of feeding behavior"/>
    <property type="evidence" value="ECO:0000318"/>
    <property type="project" value="GO_Central"/>
</dbReference>
<proteinExistence type="inferred from homology"/>
<dbReference type="SMART" id="SM00078">
    <property type="entry name" value="IlGF"/>
    <property type="match status" value="1"/>
</dbReference>
<keyword evidence="5" id="KW-0372">Hormone</keyword>
<dbReference type="KEGG" id="mdo:103103525"/>
<evidence type="ECO:0000256" key="7">
    <source>
        <dbReference type="RuleBase" id="RU000406"/>
    </source>
</evidence>
<keyword evidence="9" id="KW-0732">Signal</keyword>
<dbReference type="Ensembl" id="ENSMODT00000052064.1">
    <property type="protein sequence ID" value="ENSMODP00000055239.1"/>
    <property type="gene ID" value="ENSMODG00000038287.1"/>
</dbReference>
<gene>
    <name evidence="11" type="primary">INSL5</name>
</gene>
<dbReference type="InParanoid" id="A0A5F8H6Q0"/>
<evidence type="ECO:0000256" key="9">
    <source>
        <dbReference type="SAM" id="SignalP"/>
    </source>
</evidence>
<dbReference type="GeneTree" id="ENSGT01030000235815"/>
<dbReference type="Bgee" id="ENSMODG00000038287">
    <property type="expression patterns" value="Expressed in skeletal muscle tissue and 2 other cell types or tissues"/>
</dbReference>
<keyword evidence="6" id="KW-1015">Disulfide bond</keyword>
<reference evidence="11 12" key="1">
    <citation type="journal article" date="2007" name="Nature">
        <title>Genome of the marsupial Monodelphis domestica reveals innovation in non-coding sequences.</title>
        <authorList>
            <person name="Mikkelsen T.S."/>
            <person name="Wakefield M.J."/>
            <person name="Aken B."/>
            <person name="Amemiya C.T."/>
            <person name="Chang J.L."/>
            <person name="Duke S."/>
            <person name="Garber M."/>
            <person name="Gentles A.J."/>
            <person name="Goodstadt L."/>
            <person name="Heger A."/>
            <person name="Jurka J."/>
            <person name="Kamal M."/>
            <person name="Mauceli E."/>
            <person name="Searle S.M."/>
            <person name="Sharpe T."/>
            <person name="Baker M.L."/>
            <person name="Batzer M.A."/>
            <person name="Benos P.V."/>
            <person name="Belov K."/>
            <person name="Clamp M."/>
            <person name="Cook A."/>
            <person name="Cuff J."/>
            <person name="Das R."/>
            <person name="Davidow L."/>
            <person name="Deakin J.E."/>
            <person name="Fazzari M.J."/>
            <person name="Glass J.L."/>
            <person name="Grabherr M."/>
            <person name="Greally J.M."/>
            <person name="Gu W."/>
            <person name="Hore T.A."/>
            <person name="Huttley G.A."/>
            <person name="Kleber M."/>
            <person name="Jirtle R.L."/>
            <person name="Koina E."/>
            <person name="Lee J.T."/>
            <person name="Mahony S."/>
            <person name="Marra M.A."/>
            <person name="Miller R.D."/>
            <person name="Nicholls R.D."/>
            <person name="Oda M."/>
            <person name="Papenfuss A.T."/>
            <person name="Parra Z.E."/>
            <person name="Pollock D.D."/>
            <person name="Ray D.A."/>
            <person name="Schein J.E."/>
            <person name="Speed T.P."/>
            <person name="Thompson K."/>
            <person name="VandeBerg J.L."/>
            <person name="Wade C.M."/>
            <person name="Walker J.A."/>
            <person name="Waters P.D."/>
            <person name="Webber C."/>
            <person name="Weidman J.R."/>
            <person name="Xie X."/>
            <person name="Zody M.C."/>
            <person name="Baldwin J."/>
            <person name="Abdouelleil A."/>
            <person name="Abdulkadir J."/>
            <person name="Abebe A."/>
            <person name="Abera B."/>
            <person name="Abreu J."/>
            <person name="Acer S.C."/>
            <person name="Aftuck L."/>
            <person name="Alexander A."/>
            <person name="An P."/>
            <person name="Anderson E."/>
            <person name="Anderson S."/>
            <person name="Arachi H."/>
            <person name="Azer M."/>
            <person name="Bachantsang P."/>
            <person name="Barry A."/>
            <person name="Bayul T."/>
            <person name="Berlin A."/>
            <person name="Bessette D."/>
            <person name="Bloom T."/>
            <person name="Bloom T."/>
            <person name="Boguslavskiy L."/>
            <person name="Bonnet C."/>
            <person name="Boukhgalter B."/>
            <person name="Bourzgui I."/>
            <person name="Brown A."/>
            <person name="Cahill P."/>
            <person name="Channer S."/>
            <person name="Cheshatsang Y."/>
            <person name="Chuda L."/>
            <person name="Citroen M."/>
            <person name="Collymore A."/>
            <person name="Cooke P."/>
            <person name="Costello M."/>
            <person name="D'Aco K."/>
            <person name="Daza R."/>
            <person name="De Haan G."/>
            <person name="DeGray S."/>
            <person name="DeMaso C."/>
            <person name="Dhargay N."/>
            <person name="Dooley K."/>
            <person name="Dooley E."/>
            <person name="Doricent M."/>
            <person name="Dorje P."/>
            <person name="Dorjee K."/>
            <person name="Dupes A."/>
            <person name="Elong R."/>
            <person name="Falk J."/>
            <person name="Farina A."/>
            <person name="Faro S."/>
            <person name="Ferguson D."/>
            <person name="Fisher S."/>
            <person name="Foley C.D."/>
            <person name="Franke A."/>
            <person name="Friedrich D."/>
            <person name="Gadbois L."/>
            <person name="Gearin G."/>
            <person name="Gearin C.R."/>
            <person name="Giannoukos G."/>
            <person name="Goode T."/>
            <person name="Graham J."/>
            <person name="Grandbois E."/>
            <person name="Grewal S."/>
            <person name="Gyaltsen K."/>
            <person name="Hafez N."/>
            <person name="Hagos B."/>
            <person name="Hall J."/>
            <person name="Henson C."/>
            <person name="Hollinger A."/>
            <person name="Honan T."/>
            <person name="Huard M.D."/>
            <person name="Hughes L."/>
            <person name="Hurhula B."/>
            <person name="Husby M.E."/>
            <person name="Kamat A."/>
            <person name="Kanga B."/>
            <person name="Kashin S."/>
            <person name="Khazanovich D."/>
            <person name="Kisner P."/>
            <person name="Lance K."/>
            <person name="Lara M."/>
            <person name="Lee W."/>
            <person name="Lennon N."/>
            <person name="Letendre F."/>
            <person name="LeVine R."/>
            <person name="Lipovsky A."/>
            <person name="Liu X."/>
            <person name="Liu J."/>
            <person name="Liu S."/>
            <person name="Lokyitsang T."/>
            <person name="Lokyitsang Y."/>
            <person name="Lubonja R."/>
            <person name="Lui A."/>
            <person name="MacDonald P."/>
            <person name="Magnisalis V."/>
            <person name="Maru K."/>
            <person name="Matthews C."/>
            <person name="McCusker W."/>
            <person name="McDonough S."/>
            <person name="Mehta T."/>
            <person name="Meldrim J."/>
            <person name="Meneus L."/>
            <person name="Mihai O."/>
            <person name="Mihalev A."/>
            <person name="Mihova T."/>
            <person name="Mittelman R."/>
            <person name="Mlenga V."/>
            <person name="Montmayeur A."/>
            <person name="Mulrain L."/>
            <person name="Navidi A."/>
            <person name="Naylor J."/>
            <person name="Negash T."/>
            <person name="Nguyen T."/>
            <person name="Nguyen N."/>
            <person name="Nicol R."/>
            <person name="Norbu C."/>
            <person name="Norbu N."/>
            <person name="Novod N."/>
            <person name="O'Neill B."/>
            <person name="Osman S."/>
            <person name="Markiewicz E."/>
            <person name="Oyono O.L."/>
            <person name="Patti C."/>
            <person name="Phunkhang P."/>
            <person name="Pierre F."/>
            <person name="Priest M."/>
            <person name="Raghuraman S."/>
            <person name="Rege F."/>
            <person name="Reyes R."/>
            <person name="Rise C."/>
            <person name="Rogov P."/>
            <person name="Ross K."/>
            <person name="Ryan E."/>
            <person name="Settipalli S."/>
            <person name="Shea T."/>
            <person name="Sherpa N."/>
            <person name="Shi L."/>
            <person name="Shih D."/>
            <person name="Sparrow T."/>
            <person name="Spaulding J."/>
            <person name="Stalker J."/>
            <person name="Stange-Thomann N."/>
            <person name="Stavropoulos S."/>
            <person name="Stone C."/>
            <person name="Strader C."/>
            <person name="Tesfaye S."/>
            <person name="Thomson T."/>
            <person name="Thoulutsang Y."/>
            <person name="Thoulutsang D."/>
            <person name="Topham K."/>
            <person name="Topping I."/>
            <person name="Tsamla T."/>
            <person name="Vassiliev H."/>
            <person name="Vo A."/>
            <person name="Wangchuk T."/>
            <person name="Wangdi T."/>
            <person name="Weiand M."/>
            <person name="Wilkinson J."/>
            <person name="Wilson A."/>
            <person name="Yadav S."/>
            <person name="Young G."/>
            <person name="Yu Q."/>
            <person name="Zembek L."/>
            <person name="Zhong D."/>
            <person name="Zimmer A."/>
            <person name="Zwirko Z."/>
            <person name="Jaffe D.B."/>
            <person name="Alvarez P."/>
            <person name="Brockman W."/>
            <person name="Butler J."/>
            <person name="Chin C."/>
            <person name="Gnerre S."/>
            <person name="MacCallum I."/>
            <person name="Graves J.A."/>
            <person name="Ponting C.P."/>
            <person name="Breen M."/>
            <person name="Samollow P.B."/>
            <person name="Lander E.S."/>
            <person name="Lindblad-Toh K."/>
        </authorList>
    </citation>
    <scope>NUCLEOTIDE SEQUENCE [LARGE SCALE GENOMIC DNA]</scope>
</reference>
<feature type="chain" id="PRO_5023903559" evidence="9">
    <location>
        <begin position="23"/>
        <end position="131"/>
    </location>
</feature>
<name>A0A5F8H6Q0_MONDO</name>